<feature type="compositionally biased region" description="Acidic residues" evidence="6">
    <location>
        <begin position="101"/>
        <end position="126"/>
    </location>
</feature>
<comment type="similarity">
    <text evidence="3">Belongs to the DIF1/spd1 family.</text>
</comment>
<evidence type="ECO:0000313" key="8">
    <source>
        <dbReference type="Proteomes" id="UP000184267"/>
    </source>
</evidence>
<gene>
    <name evidence="7" type="ORF">TRAPUB_10354</name>
</gene>
<feature type="compositionally biased region" description="Polar residues" evidence="6">
    <location>
        <begin position="81"/>
        <end position="91"/>
    </location>
</feature>
<evidence type="ECO:0000256" key="4">
    <source>
        <dbReference type="ARBA" id="ARBA00022490"/>
    </source>
</evidence>
<evidence type="ECO:0000256" key="3">
    <source>
        <dbReference type="ARBA" id="ARBA00005459"/>
    </source>
</evidence>
<organism evidence="7 8">
    <name type="scientific">Trametes pubescens</name>
    <name type="common">White-rot fungus</name>
    <dbReference type="NCBI Taxonomy" id="154538"/>
    <lineage>
        <taxon>Eukaryota</taxon>
        <taxon>Fungi</taxon>
        <taxon>Dikarya</taxon>
        <taxon>Basidiomycota</taxon>
        <taxon>Agaricomycotina</taxon>
        <taxon>Agaricomycetes</taxon>
        <taxon>Polyporales</taxon>
        <taxon>Polyporaceae</taxon>
        <taxon>Trametes</taxon>
    </lineage>
</organism>
<dbReference type="OMA" id="YEGANRT"/>
<evidence type="ECO:0000256" key="5">
    <source>
        <dbReference type="ARBA" id="ARBA00023242"/>
    </source>
</evidence>
<keyword evidence="4" id="KW-0963">Cytoplasm</keyword>
<evidence type="ECO:0000256" key="1">
    <source>
        <dbReference type="ARBA" id="ARBA00004123"/>
    </source>
</evidence>
<dbReference type="EMBL" id="MNAD01000428">
    <property type="protein sequence ID" value="OJT13084.1"/>
    <property type="molecule type" value="Genomic_DNA"/>
</dbReference>
<feature type="region of interest" description="Disordered" evidence="6">
    <location>
        <begin position="76"/>
        <end position="156"/>
    </location>
</feature>
<accession>A0A1M2VZN7</accession>
<dbReference type="Pfam" id="PF08591">
    <property type="entry name" value="RNR_inhib"/>
    <property type="match status" value="1"/>
</dbReference>
<feature type="compositionally biased region" description="Basic residues" evidence="6">
    <location>
        <begin position="133"/>
        <end position="142"/>
    </location>
</feature>
<evidence type="ECO:0000313" key="7">
    <source>
        <dbReference type="EMBL" id="OJT13084.1"/>
    </source>
</evidence>
<evidence type="ECO:0000256" key="6">
    <source>
        <dbReference type="SAM" id="MobiDB-lite"/>
    </source>
</evidence>
<comment type="subcellular location">
    <subcellularLocation>
        <location evidence="2">Cytoplasm</location>
    </subcellularLocation>
    <subcellularLocation>
        <location evidence="1">Nucleus</location>
    </subcellularLocation>
</comment>
<keyword evidence="8" id="KW-1185">Reference proteome</keyword>
<dbReference type="OrthoDB" id="4072855at2759"/>
<comment type="caution">
    <text evidence="7">The sequence shown here is derived from an EMBL/GenBank/DDBJ whole genome shotgun (WGS) entry which is preliminary data.</text>
</comment>
<protein>
    <submittedName>
        <fullName evidence="7">Uncharacterized protein</fullName>
    </submittedName>
</protein>
<reference evidence="7 8" key="1">
    <citation type="submission" date="2016-10" db="EMBL/GenBank/DDBJ databases">
        <title>Genome sequence of the basidiomycete white-rot fungus Trametes pubescens.</title>
        <authorList>
            <person name="Makela M.R."/>
            <person name="Granchi Z."/>
            <person name="Peng M."/>
            <person name="De Vries R.P."/>
            <person name="Grigoriev I."/>
            <person name="Riley R."/>
            <person name="Hilden K."/>
        </authorList>
    </citation>
    <scope>NUCLEOTIDE SEQUENCE [LARGE SCALE GENOMIC DNA]</scope>
    <source>
        <strain evidence="7 8">FBCC735</strain>
    </source>
</reference>
<dbReference type="Proteomes" id="UP000184267">
    <property type="component" value="Unassembled WGS sequence"/>
</dbReference>
<dbReference type="InterPro" id="IPR013900">
    <property type="entry name" value="RNR_inhibitor"/>
</dbReference>
<evidence type="ECO:0000256" key="2">
    <source>
        <dbReference type="ARBA" id="ARBA00004496"/>
    </source>
</evidence>
<sequence length="198" mass="21335">MHTSRSRVPSPSVDEDTLLQLRNVGSRVRKSVTEGFQRTVSVPADPSILSKRLPFTQTPSFISANDAMRDLFAARAAKNKGTASAPSSPQQRPKRTHNPDSDAEEDADVDADTDDLDLDLDDEGPTAEEKSKRAIRPLKRSASRPAGVATHSLPPNMFRFSYEGANRTGPAAAQITEEDWSESFGAGGGAELSADLEI</sequence>
<keyword evidence="5" id="KW-0539">Nucleus</keyword>
<dbReference type="GO" id="GO:0005737">
    <property type="term" value="C:cytoplasm"/>
    <property type="evidence" value="ECO:0007669"/>
    <property type="project" value="UniProtKB-SubCell"/>
</dbReference>
<proteinExistence type="inferred from homology"/>
<dbReference type="GO" id="GO:0005634">
    <property type="term" value="C:nucleus"/>
    <property type="evidence" value="ECO:0007669"/>
    <property type="project" value="UniProtKB-SubCell"/>
</dbReference>
<dbReference type="AlphaFoldDB" id="A0A1M2VZN7"/>
<name>A0A1M2VZN7_TRAPU</name>